<gene>
    <name evidence="1" type="ORF">VNO77_04264</name>
</gene>
<sequence>MDVEHLLVMEAKPLDHHNSNAHEDQPQWTIDSLGNRMYDLKDTPGCVRLPPLALSSSDLDVNGAMGSSSCHSYSALVTGFSVLLISITSVPITLFQLNQDVGIESASRESLDDVLTTRATPNLMPFVPLNLQETPGKDLLRRTLNRAPPRGTTREDKEEIRFLQWRVLQVAKHLIEASTLSPPLLRIPHNLYTYTMTHMNSLHALLSGSVILDFNI</sequence>
<dbReference type="EMBL" id="JAYMYQ010000001">
    <property type="protein sequence ID" value="KAK7362160.1"/>
    <property type="molecule type" value="Genomic_DNA"/>
</dbReference>
<proteinExistence type="predicted"/>
<name>A0AAN9MW75_CANGL</name>
<accession>A0AAN9MW75</accession>
<organism evidence="1 2">
    <name type="scientific">Canavalia gladiata</name>
    <name type="common">Sword bean</name>
    <name type="synonym">Dolichos gladiatus</name>
    <dbReference type="NCBI Taxonomy" id="3824"/>
    <lineage>
        <taxon>Eukaryota</taxon>
        <taxon>Viridiplantae</taxon>
        <taxon>Streptophyta</taxon>
        <taxon>Embryophyta</taxon>
        <taxon>Tracheophyta</taxon>
        <taxon>Spermatophyta</taxon>
        <taxon>Magnoliopsida</taxon>
        <taxon>eudicotyledons</taxon>
        <taxon>Gunneridae</taxon>
        <taxon>Pentapetalae</taxon>
        <taxon>rosids</taxon>
        <taxon>fabids</taxon>
        <taxon>Fabales</taxon>
        <taxon>Fabaceae</taxon>
        <taxon>Papilionoideae</taxon>
        <taxon>50 kb inversion clade</taxon>
        <taxon>NPAAA clade</taxon>
        <taxon>indigoferoid/millettioid clade</taxon>
        <taxon>Phaseoleae</taxon>
        <taxon>Canavalia</taxon>
    </lineage>
</organism>
<dbReference type="Proteomes" id="UP001367508">
    <property type="component" value="Unassembled WGS sequence"/>
</dbReference>
<keyword evidence="2" id="KW-1185">Reference proteome</keyword>
<protein>
    <submittedName>
        <fullName evidence="1">Uncharacterized protein</fullName>
    </submittedName>
</protein>
<reference evidence="1 2" key="1">
    <citation type="submission" date="2024-01" db="EMBL/GenBank/DDBJ databases">
        <title>The genomes of 5 underutilized Papilionoideae crops provide insights into root nodulation and disease resistanc.</title>
        <authorList>
            <person name="Jiang F."/>
        </authorList>
    </citation>
    <scope>NUCLEOTIDE SEQUENCE [LARGE SCALE GENOMIC DNA]</scope>
    <source>
        <strain evidence="1">LVBAO_FW01</strain>
        <tissue evidence="1">Leaves</tissue>
    </source>
</reference>
<dbReference type="AlphaFoldDB" id="A0AAN9MW75"/>
<comment type="caution">
    <text evidence="1">The sequence shown here is derived from an EMBL/GenBank/DDBJ whole genome shotgun (WGS) entry which is preliminary data.</text>
</comment>
<evidence type="ECO:0000313" key="2">
    <source>
        <dbReference type="Proteomes" id="UP001367508"/>
    </source>
</evidence>
<evidence type="ECO:0000313" key="1">
    <source>
        <dbReference type="EMBL" id="KAK7362160.1"/>
    </source>
</evidence>